<dbReference type="SUPFAM" id="SSF55781">
    <property type="entry name" value="GAF domain-like"/>
    <property type="match status" value="1"/>
</dbReference>
<dbReference type="Pfam" id="PF01590">
    <property type="entry name" value="GAF"/>
    <property type="match status" value="1"/>
</dbReference>
<dbReference type="RefSeq" id="WP_376736405.1">
    <property type="nucleotide sequence ID" value="NZ_JAYMRP010000065.1"/>
</dbReference>
<dbReference type="Proteomes" id="UP001585080">
    <property type="component" value="Unassembled WGS sequence"/>
</dbReference>
<sequence>MTTPGPDLVLAGLSQDGGVISARRQLLARHGVSADPDAAFDTVAHRLAQETGFPYAMVNFLLEQQHFAGLHNPDPDSGLPIVGRDMDPLHGWCPHVALRKLGLPLHNVHASRLYSGNPVVDKIGINSYFGVPLLYPDTGIVLGTVCVIDQQVHDVTEADDVLAIVEQAAADVLADIRSRSPHPR</sequence>
<dbReference type="EMBL" id="JAYMRP010000065">
    <property type="protein sequence ID" value="MFB8777977.1"/>
    <property type="molecule type" value="Genomic_DNA"/>
</dbReference>
<evidence type="ECO:0000313" key="3">
    <source>
        <dbReference type="Proteomes" id="UP001585080"/>
    </source>
</evidence>
<reference evidence="2 3" key="1">
    <citation type="submission" date="2024-01" db="EMBL/GenBank/DDBJ databases">
        <title>Genome mining of biosynthetic gene clusters to explore secondary metabolites of Streptomyces sp.</title>
        <authorList>
            <person name="Baig A."/>
            <person name="Ajitkumar Shintre N."/>
            <person name="Kumar H."/>
            <person name="Anbarasu A."/>
            <person name="Ramaiah S."/>
        </authorList>
    </citation>
    <scope>NUCLEOTIDE SEQUENCE [LARGE SCALE GENOMIC DNA]</scope>
    <source>
        <strain evidence="2 3">A57</strain>
    </source>
</reference>
<dbReference type="PANTHER" id="PTHR43102:SF2">
    <property type="entry name" value="GAF DOMAIN-CONTAINING PROTEIN"/>
    <property type="match status" value="1"/>
</dbReference>
<dbReference type="Gene3D" id="3.30.450.40">
    <property type="match status" value="1"/>
</dbReference>
<protein>
    <submittedName>
        <fullName evidence="2">GAF domain-containing protein</fullName>
    </submittedName>
</protein>
<organism evidence="2 3">
    <name type="scientific">Streptomyces broussonetiae</name>
    <dbReference type="NCBI Taxonomy" id="2686304"/>
    <lineage>
        <taxon>Bacteria</taxon>
        <taxon>Bacillati</taxon>
        <taxon>Actinomycetota</taxon>
        <taxon>Actinomycetes</taxon>
        <taxon>Kitasatosporales</taxon>
        <taxon>Streptomycetaceae</taxon>
        <taxon>Streptomyces</taxon>
    </lineage>
</organism>
<accession>A0ABV5EM98</accession>
<comment type="caution">
    <text evidence="2">The sequence shown here is derived from an EMBL/GenBank/DDBJ whole genome shotgun (WGS) entry which is preliminary data.</text>
</comment>
<proteinExistence type="predicted"/>
<keyword evidence="3" id="KW-1185">Reference proteome</keyword>
<evidence type="ECO:0000259" key="1">
    <source>
        <dbReference type="Pfam" id="PF01590"/>
    </source>
</evidence>
<name>A0ABV5EM98_9ACTN</name>
<feature type="domain" description="GAF" evidence="1">
    <location>
        <begin position="35"/>
        <end position="170"/>
    </location>
</feature>
<dbReference type="InterPro" id="IPR029016">
    <property type="entry name" value="GAF-like_dom_sf"/>
</dbReference>
<dbReference type="InterPro" id="IPR003018">
    <property type="entry name" value="GAF"/>
</dbReference>
<dbReference type="PANTHER" id="PTHR43102">
    <property type="entry name" value="SLR1143 PROTEIN"/>
    <property type="match status" value="1"/>
</dbReference>
<evidence type="ECO:0000313" key="2">
    <source>
        <dbReference type="EMBL" id="MFB8777977.1"/>
    </source>
</evidence>
<gene>
    <name evidence="2" type="ORF">VSS16_35630</name>
</gene>